<proteinExistence type="predicted"/>
<protein>
    <submittedName>
        <fullName evidence="4">Putative secreted protein</fullName>
    </submittedName>
    <submittedName>
        <fullName evidence="5">VPLPA-CTERM protein sorting domain-containing protein</fullName>
    </submittedName>
</protein>
<dbReference type="EMBL" id="UETC01000017">
    <property type="protein sequence ID" value="SSA51209.1"/>
    <property type="molecule type" value="Genomic_DNA"/>
</dbReference>
<keyword evidence="1" id="KW-1133">Transmembrane helix</keyword>
<sequence length="187" mass="19049">MKMPTTLRVGTIGAVFSALFTAAAAAATITGTPSADPSPGWAPNSTNLLNSLSQTPGRVGQVAPHVLLSSTGIGSVTLDFFNLGSAGLAFFEIRYDGVQTGTTAHPVVPNDTIHTGGIAVSAGTSGLGLTFFANETVDVRLALGGERDFDFDWTTFNVAPVPVPAALPLLLAGIGALGLVARRRKTA</sequence>
<evidence type="ECO:0000259" key="3">
    <source>
        <dbReference type="Pfam" id="PF07589"/>
    </source>
</evidence>
<reference evidence="4 6" key="2">
    <citation type="submission" date="2018-03" db="EMBL/GenBank/DDBJ databases">
        <title>Genomic Encyclopedia of Archaeal and Bacterial Type Strains, Phase II (KMG-II): from individual species to whole genera.</title>
        <authorList>
            <person name="Goeker M."/>
        </authorList>
    </citation>
    <scope>NUCLEOTIDE SEQUENCE [LARGE SCALE GENOMIC DNA]</scope>
    <source>
        <strain evidence="4 6">DSM 25227</strain>
    </source>
</reference>
<dbReference type="EMBL" id="QGDJ01000017">
    <property type="protein sequence ID" value="PWJ12106.1"/>
    <property type="molecule type" value="Genomic_DNA"/>
</dbReference>
<dbReference type="InterPro" id="IPR022472">
    <property type="entry name" value="VPLPA-CTERM"/>
</dbReference>
<dbReference type="Proteomes" id="UP000251571">
    <property type="component" value="Unassembled WGS sequence"/>
</dbReference>
<reference evidence="5 7" key="1">
    <citation type="submission" date="2016-10" db="EMBL/GenBank/DDBJ databases">
        <authorList>
            <person name="Cai Z."/>
        </authorList>
    </citation>
    <scope>NUCLEOTIDE SEQUENCE [LARGE SCALE GENOMIC DNA]</scope>
    <source>
        <strain evidence="5 7">DSM 25227</strain>
    </source>
</reference>
<keyword evidence="1" id="KW-0472">Membrane</keyword>
<evidence type="ECO:0000313" key="7">
    <source>
        <dbReference type="Proteomes" id="UP000251571"/>
    </source>
</evidence>
<evidence type="ECO:0000313" key="6">
    <source>
        <dbReference type="Proteomes" id="UP000245839"/>
    </source>
</evidence>
<keyword evidence="2" id="KW-0732">Signal</keyword>
<evidence type="ECO:0000256" key="2">
    <source>
        <dbReference type="SAM" id="SignalP"/>
    </source>
</evidence>
<evidence type="ECO:0000313" key="4">
    <source>
        <dbReference type="EMBL" id="PWJ12106.1"/>
    </source>
</evidence>
<gene>
    <name evidence="4" type="ORF">BCF38_11739</name>
    <name evidence="5" type="ORF">SAMN05421539_11739</name>
</gene>
<organism evidence="5 7">
    <name type="scientific">Jannaschia seohaensis</name>
    <dbReference type="NCBI Taxonomy" id="475081"/>
    <lineage>
        <taxon>Bacteria</taxon>
        <taxon>Pseudomonadati</taxon>
        <taxon>Pseudomonadota</taxon>
        <taxon>Alphaproteobacteria</taxon>
        <taxon>Rhodobacterales</taxon>
        <taxon>Roseobacteraceae</taxon>
        <taxon>Jannaschia</taxon>
    </lineage>
</organism>
<feature type="chain" id="PRO_5036059007" evidence="2">
    <location>
        <begin position="27"/>
        <end position="187"/>
    </location>
</feature>
<dbReference type="NCBIfam" id="TIGR02595">
    <property type="entry name" value="PEP_CTERM"/>
    <property type="match status" value="1"/>
</dbReference>
<name>A0A2Y9BAD5_9RHOB</name>
<keyword evidence="6" id="KW-1185">Reference proteome</keyword>
<feature type="domain" description="Ice-binding protein C-terminal" evidence="3">
    <location>
        <begin position="160"/>
        <end position="184"/>
    </location>
</feature>
<evidence type="ECO:0000256" key="1">
    <source>
        <dbReference type="SAM" id="Phobius"/>
    </source>
</evidence>
<dbReference type="Pfam" id="PF07589">
    <property type="entry name" value="PEP-CTERM"/>
    <property type="match status" value="1"/>
</dbReference>
<evidence type="ECO:0000313" key="5">
    <source>
        <dbReference type="EMBL" id="SSA51209.1"/>
    </source>
</evidence>
<accession>A0A2Y9BAD5</accession>
<dbReference type="Proteomes" id="UP000245839">
    <property type="component" value="Unassembled WGS sequence"/>
</dbReference>
<feature type="signal peptide" evidence="2">
    <location>
        <begin position="1"/>
        <end position="26"/>
    </location>
</feature>
<keyword evidence="1" id="KW-0812">Transmembrane</keyword>
<dbReference type="InterPro" id="IPR013424">
    <property type="entry name" value="Ice-binding_C"/>
</dbReference>
<dbReference type="RefSeq" id="WP_109566240.1">
    <property type="nucleotide sequence ID" value="NZ_QGDJ01000017.1"/>
</dbReference>
<dbReference type="NCBIfam" id="TIGR03370">
    <property type="entry name" value="VPLPA-CTERM"/>
    <property type="match status" value="1"/>
</dbReference>
<dbReference type="AlphaFoldDB" id="A0A2Y9BAD5"/>
<feature type="transmembrane region" description="Helical" evidence="1">
    <location>
        <begin position="161"/>
        <end position="181"/>
    </location>
</feature>